<gene>
    <name evidence="4" type="ORF">ACFO8Q_19090</name>
</gene>
<keyword evidence="2 4" id="KW-0012">Acyltransferase</keyword>
<reference evidence="5" key="1">
    <citation type="journal article" date="2019" name="Int. J. Syst. Evol. Microbiol.">
        <title>The Global Catalogue of Microorganisms (GCM) 10K type strain sequencing project: providing services to taxonomists for standard genome sequencing and annotation.</title>
        <authorList>
            <consortium name="The Broad Institute Genomics Platform"/>
            <consortium name="The Broad Institute Genome Sequencing Center for Infectious Disease"/>
            <person name="Wu L."/>
            <person name="Ma J."/>
        </authorList>
    </citation>
    <scope>NUCLEOTIDE SEQUENCE [LARGE SCALE GENOMIC DNA]</scope>
    <source>
        <strain evidence="5">WYCCWR 12678</strain>
    </source>
</reference>
<proteinExistence type="predicted"/>
<evidence type="ECO:0000256" key="1">
    <source>
        <dbReference type="ARBA" id="ARBA00022679"/>
    </source>
</evidence>
<dbReference type="Gene3D" id="3.40.630.30">
    <property type="match status" value="1"/>
</dbReference>
<dbReference type="InterPro" id="IPR050680">
    <property type="entry name" value="YpeA/RimI_acetyltransf"/>
</dbReference>
<dbReference type="PROSITE" id="PS51186">
    <property type="entry name" value="GNAT"/>
    <property type="match status" value="1"/>
</dbReference>
<dbReference type="GO" id="GO:0016746">
    <property type="term" value="F:acyltransferase activity"/>
    <property type="evidence" value="ECO:0007669"/>
    <property type="project" value="UniProtKB-KW"/>
</dbReference>
<organism evidence="4 5">
    <name type="scientific">Effusibacillus consociatus</name>
    <dbReference type="NCBI Taxonomy" id="1117041"/>
    <lineage>
        <taxon>Bacteria</taxon>
        <taxon>Bacillati</taxon>
        <taxon>Bacillota</taxon>
        <taxon>Bacilli</taxon>
        <taxon>Bacillales</taxon>
        <taxon>Alicyclobacillaceae</taxon>
        <taxon>Effusibacillus</taxon>
    </lineage>
</organism>
<evidence type="ECO:0000256" key="2">
    <source>
        <dbReference type="ARBA" id="ARBA00023315"/>
    </source>
</evidence>
<keyword evidence="5" id="KW-1185">Reference proteome</keyword>
<comment type="caution">
    <text evidence="4">The sequence shown here is derived from an EMBL/GenBank/DDBJ whole genome shotgun (WGS) entry which is preliminary data.</text>
</comment>
<protein>
    <submittedName>
        <fullName evidence="4">GNAT family N-acetyltransferase</fullName>
        <ecNumber evidence="4">2.3.1.-</ecNumber>
    </submittedName>
</protein>
<dbReference type="SUPFAM" id="SSF55729">
    <property type="entry name" value="Acyl-CoA N-acyltransferases (Nat)"/>
    <property type="match status" value="1"/>
</dbReference>
<dbReference type="CDD" id="cd04301">
    <property type="entry name" value="NAT_SF"/>
    <property type="match status" value="1"/>
</dbReference>
<dbReference type="EC" id="2.3.1.-" evidence="4"/>
<dbReference type="InterPro" id="IPR016181">
    <property type="entry name" value="Acyl_CoA_acyltransferase"/>
</dbReference>
<sequence length="293" mass="33151">MITIKRLSKCTFEEAVRVWNEGFQGYYFDTTTTADAFTARLAKEGLSPSLSIIAFVDNQPAGLILNGVRIINDRKVAWNGGTGVSPQFRRKGVGKALIDAALQIYREEKVEIATLEAIGHNEKAIALYEKMGYKVIERLLFFHKEDGCQDTPFANREREVYQFKFGMPQDLRFLPFYKGMYPWQCQWQNAAGGVSAVAYDVSGEAVGYALYMKSFDDDGNQTKITLLQCEAKPNHEDTREILCSLLAQVYAPLESSVARGTFNLPETNEEVSRLHREAGFTIKSEQVMMIRYM</sequence>
<evidence type="ECO:0000313" key="4">
    <source>
        <dbReference type="EMBL" id="MFC4769440.1"/>
    </source>
</evidence>
<dbReference type="InterPro" id="IPR000182">
    <property type="entry name" value="GNAT_dom"/>
</dbReference>
<dbReference type="Pfam" id="PF00583">
    <property type="entry name" value="Acetyltransf_1"/>
    <property type="match status" value="1"/>
</dbReference>
<dbReference type="EMBL" id="JBHSHC010000130">
    <property type="protein sequence ID" value="MFC4769440.1"/>
    <property type="molecule type" value="Genomic_DNA"/>
</dbReference>
<evidence type="ECO:0000313" key="5">
    <source>
        <dbReference type="Proteomes" id="UP001596002"/>
    </source>
</evidence>
<dbReference type="Proteomes" id="UP001596002">
    <property type="component" value="Unassembled WGS sequence"/>
</dbReference>
<dbReference type="RefSeq" id="WP_380027956.1">
    <property type="nucleotide sequence ID" value="NZ_JBHSHC010000130.1"/>
</dbReference>
<evidence type="ECO:0000259" key="3">
    <source>
        <dbReference type="PROSITE" id="PS51186"/>
    </source>
</evidence>
<accession>A0ABV9Q5V4</accession>
<dbReference type="PANTHER" id="PTHR43420">
    <property type="entry name" value="ACETYLTRANSFERASE"/>
    <property type="match status" value="1"/>
</dbReference>
<name>A0ABV9Q5V4_9BACL</name>
<keyword evidence="1 4" id="KW-0808">Transferase</keyword>
<feature type="domain" description="N-acetyltransferase" evidence="3">
    <location>
        <begin position="2"/>
        <end position="155"/>
    </location>
</feature>